<feature type="transmembrane region" description="Helical" evidence="1">
    <location>
        <begin position="9"/>
        <end position="29"/>
    </location>
</feature>
<feature type="transmembrane region" description="Helical" evidence="1">
    <location>
        <begin position="77"/>
        <end position="97"/>
    </location>
</feature>
<feature type="transmembrane region" description="Helical" evidence="1">
    <location>
        <begin position="35"/>
        <end position="56"/>
    </location>
</feature>
<evidence type="ECO:0000313" key="2">
    <source>
        <dbReference type="EMBL" id="CAG4882772.1"/>
    </source>
</evidence>
<feature type="transmembrane region" description="Helical" evidence="1">
    <location>
        <begin position="103"/>
        <end position="124"/>
    </location>
</feature>
<dbReference type="Proteomes" id="UP000742786">
    <property type="component" value="Unassembled WGS sequence"/>
</dbReference>
<comment type="caution">
    <text evidence="2">The sequence shown here is derived from an EMBL/GenBank/DDBJ whole genome shotgun (WGS) entry which is preliminary data.</text>
</comment>
<dbReference type="EMBL" id="CAJQUM010000001">
    <property type="protein sequence ID" value="CAG4882772.1"/>
    <property type="molecule type" value="Genomic_DNA"/>
</dbReference>
<evidence type="ECO:0000313" key="3">
    <source>
        <dbReference type="Proteomes" id="UP000742786"/>
    </source>
</evidence>
<protein>
    <submittedName>
        <fullName evidence="2">Uncharacterized protein</fullName>
    </submittedName>
</protein>
<accession>A0A916N1K4</accession>
<organism evidence="2 3">
    <name type="scientific">Georgfuchsia toluolica</name>
    <dbReference type="NCBI Taxonomy" id="424218"/>
    <lineage>
        <taxon>Bacteria</taxon>
        <taxon>Pseudomonadati</taxon>
        <taxon>Pseudomonadota</taxon>
        <taxon>Betaproteobacteria</taxon>
        <taxon>Nitrosomonadales</taxon>
        <taxon>Sterolibacteriaceae</taxon>
        <taxon>Georgfuchsia</taxon>
    </lineage>
</organism>
<name>A0A916N1K4_9PROT</name>
<gene>
    <name evidence="2" type="ORF">GTOL_10654</name>
</gene>
<evidence type="ECO:0000256" key="1">
    <source>
        <dbReference type="SAM" id="Phobius"/>
    </source>
</evidence>
<dbReference type="AlphaFoldDB" id="A0A916N1K4"/>
<reference evidence="2" key="1">
    <citation type="submission" date="2021-04" db="EMBL/GenBank/DDBJ databases">
        <authorList>
            <person name="Hornung B."/>
        </authorList>
    </citation>
    <scope>NUCLEOTIDE SEQUENCE</scope>
    <source>
        <strain evidence="2">G5G6</strain>
    </source>
</reference>
<keyword evidence="1" id="KW-1133">Transmembrane helix</keyword>
<proteinExistence type="predicted"/>
<dbReference type="RefSeq" id="WP_220634813.1">
    <property type="nucleotide sequence ID" value="NZ_CAJQUM010000001.1"/>
</dbReference>
<keyword evidence="3" id="KW-1185">Reference proteome</keyword>
<keyword evidence="1" id="KW-0472">Membrane</keyword>
<sequence length="128" mass="13836">MRRTIEQPILGIFATVIAITIALTIISQFDPQILGSWVLLAVLSGLPILVVFGLVWRCDYPGFLSRLAQPARGIAMLAMMAVISLIVGSVVWTVIGGKLLPPAPFTSLFVITSILVLFWVITLFQGGL</sequence>
<keyword evidence="1" id="KW-0812">Transmembrane</keyword>